<dbReference type="InterPro" id="IPR011335">
    <property type="entry name" value="Restrct_endonuc-II-like"/>
</dbReference>
<dbReference type="PROSITE" id="PS01359">
    <property type="entry name" value="ZF_PHD_1"/>
    <property type="match status" value="1"/>
</dbReference>
<dbReference type="InterPro" id="IPR011011">
    <property type="entry name" value="Znf_FYVE_PHD"/>
</dbReference>
<evidence type="ECO:0000256" key="5">
    <source>
        <dbReference type="SAM" id="MobiDB-lite"/>
    </source>
</evidence>
<evidence type="ECO:0000259" key="7">
    <source>
        <dbReference type="PROSITE" id="PS50966"/>
    </source>
</evidence>
<dbReference type="PROSITE" id="PS50016">
    <property type="entry name" value="ZF_PHD_2"/>
    <property type="match status" value="1"/>
</dbReference>
<dbReference type="EMBL" id="JBAMIC010000008">
    <property type="protein sequence ID" value="KAK7104369.1"/>
    <property type="molecule type" value="Genomic_DNA"/>
</dbReference>
<dbReference type="InterPro" id="IPR013083">
    <property type="entry name" value="Znf_RING/FYVE/PHD"/>
</dbReference>
<dbReference type="CDD" id="cd15489">
    <property type="entry name" value="PHD_SF"/>
    <property type="match status" value="1"/>
</dbReference>
<evidence type="ECO:0000259" key="6">
    <source>
        <dbReference type="PROSITE" id="PS50016"/>
    </source>
</evidence>
<dbReference type="PANTHER" id="PTHR47526:SF3">
    <property type="entry name" value="PHD-TYPE DOMAIN-CONTAINING PROTEIN"/>
    <property type="match status" value="1"/>
</dbReference>
<dbReference type="InterPro" id="IPR019080">
    <property type="entry name" value="YqaJ_viral_recombinase"/>
</dbReference>
<reference evidence="8 9" key="1">
    <citation type="submission" date="2024-02" db="EMBL/GenBank/DDBJ databases">
        <title>Chromosome-scale genome assembly of the rough periwinkle Littorina saxatilis.</title>
        <authorList>
            <person name="De Jode A."/>
            <person name="Faria R."/>
            <person name="Formenti G."/>
            <person name="Sims Y."/>
            <person name="Smith T.P."/>
            <person name="Tracey A."/>
            <person name="Wood J.M.D."/>
            <person name="Zagrodzka Z.B."/>
            <person name="Johannesson K."/>
            <person name="Butlin R.K."/>
            <person name="Leder E.H."/>
        </authorList>
    </citation>
    <scope>NUCLEOTIDE SEQUENCE [LARGE SCALE GENOMIC DNA]</scope>
    <source>
        <strain evidence="8">Snail1</strain>
        <tissue evidence="8">Muscle</tissue>
    </source>
</reference>
<keyword evidence="1" id="KW-0479">Metal-binding</keyword>
<dbReference type="GO" id="GO:0006281">
    <property type="term" value="P:DNA repair"/>
    <property type="evidence" value="ECO:0007669"/>
    <property type="project" value="UniProtKB-ARBA"/>
</dbReference>
<keyword evidence="3" id="KW-0862">Zinc</keyword>
<evidence type="ECO:0000256" key="1">
    <source>
        <dbReference type="ARBA" id="ARBA00022723"/>
    </source>
</evidence>
<dbReference type="InterPro" id="IPR007527">
    <property type="entry name" value="Znf_SWIM"/>
</dbReference>
<dbReference type="CDD" id="cd22343">
    <property type="entry name" value="PDDEXK_lambda_exonuclease-like"/>
    <property type="match status" value="1"/>
</dbReference>
<gene>
    <name evidence="8" type="ORF">V1264_019099</name>
</gene>
<dbReference type="Gene3D" id="3.90.320.10">
    <property type="match status" value="1"/>
</dbReference>
<dbReference type="GO" id="GO:0008270">
    <property type="term" value="F:zinc ion binding"/>
    <property type="evidence" value="ECO:0007669"/>
    <property type="project" value="UniProtKB-KW"/>
</dbReference>
<comment type="caution">
    <text evidence="8">The sequence shown here is derived from an EMBL/GenBank/DDBJ whole genome shotgun (WGS) entry which is preliminary data.</text>
</comment>
<dbReference type="InterPro" id="IPR001965">
    <property type="entry name" value="Znf_PHD"/>
</dbReference>
<dbReference type="InterPro" id="IPR011604">
    <property type="entry name" value="PDDEXK-like_dom_sf"/>
</dbReference>
<evidence type="ECO:0000256" key="2">
    <source>
        <dbReference type="ARBA" id="ARBA00022771"/>
    </source>
</evidence>
<dbReference type="InterPro" id="IPR019786">
    <property type="entry name" value="Zinc_finger_PHD-type_CS"/>
</dbReference>
<dbReference type="InterPro" id="IPR019787">
    <property type="entry name" value="Znf_PHD-finger"/>
</dbReference>
<feature type="region of interest" description="Disordered" evidence="5">
    <location>
        <begin position="590"/>
        <end position="612"/>
    </location>
</feature>
<dbReference type="AlphaFoldDB" id="A0AAN9BFU2"/>
<keyword evidence="9" id="KW-1185">Reference proteome</keyword>
<dbReference type="PROSITE" id="PS50966">
    <property type="entry name" value="ZF_SWIM"/>
    <property type="match status" value="1"/>
</dbReference>
<evidence type="ECO:0000256" key="3">
    <source>
        <dbReference type="ARBA" id="ARBA00022833"/>
    </source>
</evidence>
<dbReference type="SUPFAM" id="SSF52980">
    <property type="entry name" value="Restriction endonuclease-like"/>
    <property type="match status" value="1"/>
</dbReference>
<sequence>MDLSDISLQKLRLWSVDALKYFLSVRKLSVDGDFDELVARSWAAFESDTPVDDEAEQRERRLLGEYKSKLTVDGETYPDPATFDDGWLSEETGRFSWPSLYISDISDYLKKTAANQIDLIHRLLNNYKEGKAYRYFTCEWVREIMYHPVRKTASLCILKAAVYPSMSIRNKPYRVWVMITKKNETSAGGEIKTAHCTCAAGMLGSCNHIAGLLFRVEAAVKCGATDLRGTENLCTWVAPSGSVARKPGKWRDNHVAKDVYGQKTSRERKEEARRLRKDFQPFYAEDSEKLLDSGAMAQKLENFFEKEAADSVFILTRKKQKPAQPQNPILPATVLSLADSCSTTEELLEAMTLTEEEISAVERATRAQSDCAEWKSQRQGRITSSIFYNIHTKSETLKKANTNGKDKSTWLMDKIMGRGSTPLTVAMKHGLSLEPAAKQSYIQQTSKKHKKWSACDSGIVIDANYPFLASSPDLVTSCDCCGEGLCEIKCPESIKHEKPTVGNIPYLEEVDGQIRLKKAHQYYGQIQGQMALTRRPACDLFVYSEHGSLIVPILFDEEFWLRMLANLEWFWGNQVAAELLRETPVQNAPATASASCSHSPKRPSSPPLLLPGIPPPKRKRLVKQKSKVAKKVAVIKIYRCGVCMSDIAEEPASFCDFSIKCDSCPEWFHQHCVGFVEGSEPGDDDCWICMKCVV</sequence>
<feature type="compositionally biased region" description="Pro residues" evidence="5">
    <location>
        <begin position="603"/>
        <end position="612"/>
    </location>
</feature>
<keyword evidence="2 4" id="KW-0863">Zinc-finger</keyword>
<feature type="domain" description="PHD-type" evidence="6">
    <location>
        <begin position="637"/>
        <end position="694"/>
    </location>
</feature>
<feature type="domain" description="SWIM-type" evidence="7">
    <location>
        <begin position="173"/>
        <end position="217"/>
    </location>
</feature>
<dbReference type="Pfam" id="PF09588">
    <property type="entry name" value="YqaJ"/>
    <property type="match status" value="1"/>
</dbReference>
<accession>A0AAN9BFU2</accession>
<organism evidence="8 9">
    <name type="scientific">Littorina saxatilis</name>
    <dbReference type="NCBI Taxonomy" id="31220"/>
    <lineage>
        <taxon>Eukaryota</taxon>
        <taxon>Metazoa</taxon>
        <taxon>Spiralia</taxon>
        <taxon>Lophotrochozoa</taxon>
        <taxon>Mollusca</taxon>
        <taxon>Gastropoda</taxon>
        <taxon>Caenogastropoda</taxon>
        <taxon>Littorinimorpha</taxon>
        <taxon>Littorinoidea</taxon>
        <taxon>Littorinidae</taxon>
        <taxon>Littorina</taxon>
    </lineage>
</organism>
<evidence type="ECO:0000313" key="8">
    <source>
        <dbReference type="EMBL" id="KAK7104369.1"/>
    </source>
</evidence>
<dbReference type="SMART" id="SM00249">
    <property type="entry name" value="PHD"/>
    <property type="match status" value="1"/>
</dbReference>
<protein>
    <submittedName>
        <fullName evidence="8">Uncharacterized protein</fullName>
    </submittedName>
</protein>
<dbReference type="SUPFAM" id="SSF57903">
    <property type="entry name" value="FYVE/PHD zinc finger"/>
    <property type="match status" value="1"/>
</dbReference>
<name>A0AAN9BFU2_9CAEN</name>
<evidence type="ECO:0000313" key="9">
    <source>
        <dbReference type="Proteomes" id="UP001374579"/>
    </source>
</evidence>
<proteinExistence type="predicted"/>
<evidence type="ECO:0000256" key="4">
    <source>
        <dbReference type="PROSITE-ProRule" id="PRU00325"/>
    </source>
</evidence>
<dbReference type="PANTHER" id="PTHR47526">
    <property type="entry name" value="ATP-DEPENDENT DNA HELICASE"/>
    <property type="match status" value="1"/>
</dbReference>
<dbReference type="Gene3D" id="3.30.40.10">
    <property type="entry name" value="Zinc/RING finger domain, C3HC4 (zinc finger)"/>
    <property type="match status" value="1"/>
</dbReference>
<dbReference type="Proteomes" id="UP001374579">
    <property type="component" value="Unassembled WGS sequence"/>
</dbReference>